<comment type="caution">
    <text evidence="2">The sequence shown here is derived from an EMBL/GenBank/DDBJ whole genome shotgun (WGS) entry which is preliminary data.</text>
</comment>
<evidence type="ECO:0000313" key="2">
    <source>
        <dbReference type="EMBL" id="OOM77388.1"/>
    </source>
</evidence>
<keyword evidence="3" id="KW-1185">Reference proteome</keyword>
<dbReference type="Proteomes" id="UP000190890">
    <property type="component" value="Unassembled WGS sequence"/>
</dbReference>
<sequence length="265" mass="30225">MNTKMGFRHKFAYSFFDFAAYKEFLVQGLGKAILYIFLVTLIFSTITNMNTINKFISETSDIQTTFTKTAPKFELKNGLFTIDSTEPIYYKSDGQTLIVDTTGKTNKSIVESYSDAIYIDSNELILKQNYKTVQVMKFSDIPEFNVTNKTIQKMLYLSKIIIPVILLILDPIISFILNLISVFLILGPISLSISSFMNVKLNYSKVCILSFYSMTMPLLLQALLDISGIFLPEFSIMFYLITLIYCGLAIRKLKNTDKSNLNIMN</sequence>
<evidence type="ECO:0000256" key="1">
    <source>
        <dbReference type="SAM" id="Phobius"/>
    </source>
</evidence>
<feature type="transmembrane region" description="Helical" evidence="1">
    <location>
        <begin position="154"/>
        <end position="173"/>
    </location>
</feature>
<keyword evidence="1" id="KW-1133">Transmembrane helix</keyword>
<feature type="transmembrane region" description="Helical" evidence="1">
    <location>
        <begin position="179"/>
        <end position="199"/>
    </location>
</feature>
<accession>A0A1S8TI01</accession>
<keyword evidence="1" id="KW-0812">Transmembrane</keyword>
<keyword evidence="1" id="KW-0472">Membrane</keyword>
<dbReference type="AlphaFoldDB" id="A0A1S8TI01"/>
<organism evidence="2 3">
    <name type="scientific">Clostridium puniceum</name>
    <dbReference type="NCBI Taxonomy" id="29367"/>
    <lineage>
        <taxon>Bacteria</taxon>
        <taxon>Bacillati</taxon>
        <taxon>Bacillota</taxon>
        <taxon>Clostridia</taxon>
        <taxon>Eubacteriales</taxon>
        <taxon>Clostridiaceae</taxon>
        <taxon>Clostridium</taxon>
    </lineage>
</organism>
<reference evidence="2 3" key="1">
    <citation type="submission" date="2016-05" db="EMBL/GenBank/DDBJ databases">
        <title>Microbial solvent formation.</title>
        <authorList>
            <person name="Poehlein A."/>
            <person name="Montoya Solano J.D."/>
            <person name="Flitsch S."/>
            <person name="Krabben P."/>
            <person name="Duerre P."/>
            <person name="Daniel R."/>
        </authorList>
    </citation>
    <scope>NUCLEOTIDE SEQUENCE [LARGE SCALE GENOMIC DNA]</scope>
    <source>
        <strain evidence="2 3">DSM 2619</strain>
    </source>
</reference>
<protein>
    <recommendedName>
        <fullName evidence="4">DUF1189 domain-containing protein</fullName>
    </recommendedName>
</protein>
<dbReference type="Pfam" id="PF06691">
    <property type="entry name" value="DUF1189"/>
    <property type="match status" value="1"/>
</dbReference>
<feature type="transmembrane region" description="Helical" evidence="1">
    <location>
        <begin position="24"/>
        <end position="46"/>
    </location>
</feature>
<feature type="transmembrane region" description="Helical" evidence="1">
    <location>
        <begin position="230"/>
        <end position="250"/>
    </location>
</feature>
<dbReference type="EMBL" id="LZZM01000152">
    <property type="protein sequence ID" value="OOM77388.1"/>
    <property type="molecule type" value="Genomic_DNA"/>
</dbReference>
<evidence type="ECO:0000313" key="3">
    <source>
        <dbReference type="Proteomes" id="UP000190890"/>
    </source>
</evidence>
<name>A0A1S8TI01_9CLOT</name>
<gene>
    <name evidence="2" type="ORF">CLPUN_22870</name>
</gene>
<dbReference type="InterPro" id="IPR009574">
    <property type="entry name" value="DUF1189"/>
</dbReference>
<evidence type="ECO:0008006" key="4">
    <source>
        <dbReference type="Google" id="ProtNLM"/>
    </source>
</evidence>
<proteinExistence type="predicted"/>
<feature type="transmembrane region" description="Helical" evidence="1">
    <location>
        <begin position="206"/>
        <end position="224"/>
    </location>
</feature>
<dbReference type="OrthoDB" id="1903376at2"/>
<dbReference type="RefSeq" id="WP_143329039.1">
    <property type="nucleotide sequence ID" value="NZ_LZZM01000152.1"/>
</dbReference>
<dbReference type="STRING" id="29367.CLPUN_22870"/>